<name>A0ABU3KS78_9BURK</name>
<gene>
    <name evidence="1" type="ORF">RAE19_15420</name>
</gene>
<keyword evidence="2" id="KW-1185">Reference proteome</keyword>
<comment type="caution">
    <text evidence="1">The sequence shown here is derived from an EMBL/GenBank/DDBJ whole genome shotgun (WGS) entry which is preliminary data.</text>
</comment>
<accession>A0ABU3KS78</accession>
<sequence>MPKAAFVDLGDLAGVHGSGNGAMELRIELGSGMSLHLVRR</sequence>
<protein>
    <submittedName>
        <fullName evidence="1">Uncharacterized protein</fullName>
    </submittedName>
</protein>
<evidence type="ECO:0000313" key="1">
    <source>
        <dbReference type="EMBL" id="MDT7520082.1"/>
    </source>
</evidence>
<proteinExistence type="predicted"/>
<evidence type="ECO:0000313" key="2">
    <source>
        <dbReference type="Proteomes" id="UP001321700"/>
    </source>
</evidence>
<dbReference type="EMBL" id="JAVBIK010000001">
    <property type="protein sequence ID" value="MDT7520082.1"/>
    <property type="molecule type" value="Genomic_DNA"/>
</dbReference>
<reference evidence="1 2" key="1">
    <citation type="submission" date="2023-08" db="EMBL/GenBank/DDBJ databases">
        <title>Rhodoferax potami sp. nov. and Rhodoferax mekongensis sp. nov., isolated from the Mekong River in Thailand.</title>
        <authorList>
            <person name="Kitikhun S."/>
            <person name="Charoenyingcharoen P."/>
            <person name="Siriarchawattana P."/>
            <person name="Likhitrattanapisal S."/>
            <person name="Nilsakha T."/>
            <person name="Chanpet A."/>
            <person name="Rattanawaree P."/>
            <person name="Ingsriswang S."/>
        </authorList>
    </citation>
    <scope>NUCLEOTIDE SEQUENCE [LARGE SCALE GENOMIC DNA]</scope>
    <source>
        <strain evidence="1 2">TBRC 17660</strain>
    </source>
</reference>
<organism evidence="1 2">
    <name type="scientific">Rhodoferax potami</name>
    <dbReference type="NCBI Taxonomy" id="3068338"/>
    <lineage>
        <taxon>Bacteria</taxon>
        <taxon>Pseudomonadati</taxon>
        <taxon>Pseudomonadota</taxon>
        <taxon>Betaproteobacteria</taxon>
        <taxon>Burkholderiales</taxon>
        <taxon>Comamonadaceae</taxon>
        <taxon>Rhodoferax</taxon>
    </lineage>
</organism>
<dbReference type="Proteomes" id="UP001321700">
    <property type="component" value="Unassembled WGS sequence"/>
</dbReference>
<dbReference type="RefSeq" id="WP_313875720.1">
    <property type="nucleotide sequence ID" value="NZ_JAVBIK010000001.1"/>
</dbReference>